<dbReference type="VEuPathDB" id="FungiDB:MSYG_1315"/>
<reference evidence="2" key="1">
    <citation type="journal article" date="2017" name="Nucleic Acids Res.">
        <title>Proteogenomics produces comprehensive and highly accurate protein-coding gene annotation in a complete genome assembly of Malassezia sympodialis.</title>
        <authorList>
            <person name="Zhu Y."/>
            <person name="Engstroem P.G."/>
            <person name="Tellgren-Roth C."/>
            <person name="Baudo C.D."/>
            <person name="Kennell J.C."/>
            <person name="Sun S."/>
            <person name="Billmyre R.B."/>
            <person name="Schroeder M.S."/>
            <person name="Andersson A."/>
            <person name="Holm T."/>
            <person name="Sigurgeirsson B."/>
            <person name="Wu G."/>
            <person name="Sankaranarayanan S.R."/>
            <person name="Siddharthan R."/>
            <person name="Sanyal K."/>
            <person name="Lundeberg J."/>
            <person name="Nystedt B."/>
            <person name="Boekhout T."/>
            <person name="Dawson T.L. Jr."/>
            <person name="Heitman J."/>
            <person name="Scheynius A."/>
            <person name="Lehtioe J."/>
        </authorList>
    </citation>
    <scope>NUCLEOTIDE SEQUENCE [LARGE SCALE GENOMIC DNA]</scope>
    <source>
        <strain evidence="2">ATCC 42132</strain>
    </source>
</reference>
<gene>
    <name evidence="1" type="ORF">MSYG_1315</name>
</gene>
<dbReference type="Proteomes" id="UP000186303">
    <property type="component" value="Chromosome 2"/>
</dbReference>
<proteinExistence type="predicted"/>
<sequence>MGSELPIDHSKRHRQHLRLEQAHSAYEIQKEAALRSGAMWTIFGLASVFMAHHLIPGFRRQTLALKGLLTISATSVGLVLGAESALQNYEHGQRSHDNLIRSRAMRELGMRGIIASEQEIKKWQDEVIEREIELRRSQKS</sequence>
<evidence type="ECO:0000313" key="2">
    <source>
        <dbReference type="Proteomes" id="UP000186303"/>
    </source>
</evidence>
<dbReference type="EMBL" id="LT671822">
    <property type="protein sequence ID" value="SHO76976.1"/>
    <property type="molecule type" value="Genomic_DNA"/>
</dbReference>
<accession>A0A1M8A3F8</accession>
<dbReference type="OrthoDB" id="3356019at2759"/>
<organism evidence="1 2">
    <name type="scientific">Malassezia sympodialis (strain ATCC 42132)</name>
    <name type="common">Atopic eczema-associated yeast</name>
    <dbReference type="NCBI Taxonomy" id="1230383"/>
    <lineage>
        <taxon>Eukaryota</taxon>
        <taxon>Fungi</taxon>
        <taxon>Dikarya</taxon>
        <taxon>Basidiomycota</taxon>
        <taxon>Ustilaginomycotina</taxon>
        <taxon>Malasseziomycetes</taxon>
        <taxon>Malasseziales</taxon>
        <taxon>Malasseziaceae</taxon>
        <taxon>Malassezia</taxon>
    </lineage>
</organism>
<evidence type="ECO:0000313" key="1">
    <source>
        <dbReference type="EMBL" id="SHO76976.1"/>
    </source>
</evidence>
<name>A0A1M8A3F8_MALS4</name>
<dbReference type="AlphaFoldDB" id="A0A1M8A3F8"/>
<keyword evidence="2" id="KW-1185">Reference proteome</keyword>
<protein>
    <submittedName>
        <fullName evidence="1">Uncharacterized protein</fullName>
    </submittedName>
</protein>
<dbReference type="OMA" id="ICAITHF"/>